<evidence type="ECO:0000313" key="3">
    <source>
        <dbReference type="EMBL" id="EQD74203.1"/>
    </source>
</evidence>
<accession>T1C051</accession>
<dbReference type="GO" id="GO:0006313">
    <property type="term" value="P:DNA transposition"/>
    <property type="evidence" value="ECO:0007669"/>
    <property type="project" value="InterPro"/>
</dbReference>
<evidence type="ECO:0000259" key="2">
    <source>
        <dbReference type="Pfam" id="PF01609"/>
    </source>
</evidence>
<dbReference type="GO" id="GO:0004803">
    <property type="term" value="F:transposase activity"/>
    <property type="evidence" value="ECO:0007669"/>
    <property type="project" value="InterPro"/>
</dbReference>
<feature type="non-terminal residue" evidence="3">
    <location>
        <position position="1"/>
    </location>
</feature>
<evidence type="ECO:0000256" key="1">
    <source>
        <dbReference type="SAM" id="MobiDB-lite"/>
    </source>
</evidence>
<name>T1C051_9ZZZZ</name>
<reference evidence="3" key="2">
    <citation type="journal article" date="2014" name="ISME J.">
        <title>Microbial stratification in low pH oxic and suboxic macroscopic growths along an acid mine drainage.</title>
        <authorList>
            <person name="Mendez-Garcia C."/>
            <person name="Mesa V."/>
            <person name="Sprenger R.R."/>
            <person name="Richter M."/>
            <person name="Diez M.S."/>
            <person name="Solano J."/>
            <person name="Bargiela R."/>
            <person name="Golyshina O.V."/>
            <person name="Manteca A."/>
            <person name="Ramos J.L."/>
            <person name="Gallego J.R."/>
            <person name="Llorente I."/>
            <person name="Martins Dos Santos V.A."/>
            <person name="Jensen O.N."/>
            <person name="Pelaez A.I."/>
            <person name="Sanchez J."/>
            <person name="Ferrer M."/>
        </authorList>
    </citation>
    <scope>NUCLEOTIDE SEQUENCE</scope>
</reference>
<proteinExistence type="predicted"/>
<feature type="compositionally biased region" description="Basic and acidic residues" evidence="1">
    <location>
        <begin position="19"/>
        <end position="29"/>
    </location>
</feature>
<sequence>THPPAQHSRDLNPIPLIDHNQRKSPRDNPHGGQKIDFAPHAAERFKTRTQVELVNARLKDEFGARWLRVRGPAKVTAHLMLAV</sequence>
<dbReference type="GO" id="GO:0003677">
    <property type="term" value="F:DNA binding"/>
    <property type="evidence" value="ECO:0007669"/>
    <property type="project" value="InterPro"/>
</dbReference>
<feature type="non-terminal residue" evidence="3">
    <location>
        <position position="83"/>
    </location>
</feature>
<organism evidence="3">
    <name type="scientific">mine drainage metagenome</name>
    <dbReference type="NCBI Taxonomy" id="410659"/>
    <lineage>
        <taxon>unclassified sequences</taxon>
        <taxon>metagenomes</taxon>
        <taxon>ecological metagenomes</taxon>
    </lineage>
</organism>
<dbReference type="InterPro" id="IPR002559">
    <property type="entry name" value="Transposase_11"/>
</dbReference>
<dbReference type="EMBL" id="AUZY01001688">
    <property type="protein sequence ID" value="EQD74203.1"/>
    <property type="molecule type" value="Genomic_DNA"/>
</dbReference>
<dbReference type="AlphaFoldDB" id="T1C051"/>
<dbReference type="Pfam" id="PF01609">
    <property type="entry name" value="DDE_Tnp_1"/>
    <property type="match status" value="1"/>
</dbReference>
<reference evidence="3" key="1">
    <citation type="submission" date="2013-08" db="EMBL/GenBank/DDBJ databases">
        <authorList>
            <person name="Mendez C."/>
            <person name="Richter M."/>
            <person name="Ferrer M."/>
            <person name="Sanchez J."/>
        </authorList>
    </citation>
    <scope>NUCLEOTIDE SEQUENCE</scope>
</reference>
<comment type="caution">
    <text evidence="3">The sequence shown here is derived from an EMBL/GenBank/DDBJ whole genome shotgun (WGS) entry which is preliminary data.</text>
</comment>
<feature type="region of interest" description="Disordered" evidence="1">
    <location>
        <begin position="1"/>
        <end position="35"/>
    </location>
</feature>
<protein>
    <submittedName>
        <fullName evidence="3">Transposase, IS4 family protein</fullName>
    </submittedName>
</protein>
<gene>
    <name evidence="3" type="ORF">B1B_02798</name>
</gene>
<feature type="domain" description="Transposase IS4-like" evidence="2">
    <location>
        <begin position="37"/>
        <end position="82"/>
    </location>
</feature>